<dbReference type="AlphaFoldDB" id="L0E1S0"/>
<sequence length="45" mass="5095">MRIIACIEDPDVIETILTHMEKNTTEANGPWRPPCRAPPQSSLFD</sequence>
<organism evidence="2 3">
    <name type="scientific">Thioalkalivibrio nitratireducens (strain DSM 14787 / UNIQEM 213 / ALEN2)</name>
    <dbReference type="NCBI Taxonomy" id="1255043"/>
    <lineage>
        <taxon>Bacteria</taxon>
        <taxon>Pseudomonadati</taxon>
        <taxon>Pseudomonadota</taxon>
        <taxon>Gammaproteobacteria</taxon>
        <taxon>Chromatiales</taxon>
        <taxon>Ectothiorhodospiraceae</taxon>
        <taxon>Thioalkalivibrio</taxon>
    </lineage>
</organism>
<gene>
    <name evidence="2" type="ordered locus">TVNIR_3522</name>
</gene>
<name>L0E1S0_THIND</name>
<dbReference type="Proteomes" id="UP000010809">
    <property type="component" value="Chromosome"/>
</dbReference>
<keyword evidence="3" id="KW-1185">Reference proteome</keyword>
<evidence type="ECO:0000313" key="2">
    <source>
        <dbReference type="EMBL" id="AGA35155.1"/>
    </source>
</evidence>
<dbReference type="HOGENOM" id="CLU_3206426_0_0_6"/>
<evidence type="ECO:0000313" key="3">
    <source>
        <dbReference type="Proteomes" id="UP000010809"/>
    </source>
</evidence>
<feature type="region of interest" description="Disordered" evidence="1">
    <location>
        <begin position="24"/>
        <end position="45"/>
    </location>
</feature>
<reference evidence="2" key="1">
    <citation type="submission" date="2015-12" db="EMBL/GenBank/DDBJ databases">
        <authorList>
            <person name="Tikhonova T.V."/>
            <person name="Pavlov A.R."/>
            <person name="Beletsky A.V."/>
            <person name="Mardanov A.V."/>
            <person name="Sorokin D.Y."/>
            <person name="Ravin N.V."/>
            <person name="Popov V.O."/>
        </authorList>
    </citation>
    <scope>NUCLEOTIDE SEQUENCE</scope>
    <source>
        <strain evidence="2">DSM 14787</strain>
    </source>
</reference>
<protein>
    <submittedName>
        <fullName evidence="2">Uncharacterized protein</fullName>
    </submittedName>
</protein>
<evidence type="ECO:0000256" key="1">
    <source>
        <dbReference type="SAM" id="MobiDB-lite"/>
    </source>
</evidence>
<dbReference type="PATRIC" id="fig|1255043.3.peg.3553"/>
<dbReference type="KEGG" id="tni:TVNIR_3522"/>
<dbReference type="EMBL" id="CP003989">
    <property type="protein sequence ID" value="AGA35155.1"/>
    <property type="molecule type" value="Genomic_DNA"/>
</dbReference>
<proteinExistence type="predicted"/>
<accession>L0E1S0</accession>